<dbReference type="PANTHER" id="PTHR42837:SF2">
    <property type="entry name" value="MEMBRANE METALLOPROTEASE ARASP2, CHLOROPLASTIC-RELATED"/>
    <property type="match status" value="1"/>
</dbReference>
<feature type="domain" description="PDZ" evidence="12">
    <location>
        <begin position="116"/>
        <end position="186"/>
    </location>
</feature>
<keyword evidence="9 11" id="KW-0482">Metalloprotease</keyword>
<dbReference type="AlphaFoldDB" id="A0A0A7S914"/>
<feature type="transmembrane region" description="Helical" evidence="11">
    <location>
        <begin position="98"/>
        <end position="119"/>
    </location>
</feature>
<dbReference type="EC" id="3.4.24.-" evidence="11"/>
<dbReference type="SMART" id="SM00228">
    <property type="entry name" value="PDZ"/>
    <property type="match status" value="2"/>
</dbReference>
<protein>
    <recommendedName>
        <fullName evidence="11">Zinc metalloprotease</fullName>
        <ecNumber evidence="11">3.4.24.-</ecNumber>
    </recommendedName>
</protein>
<evidence type="ECO:0000256" key="9">
    <source>
        <dbReference type="ARBA" id="ARBA00023049"/>
    </source>
</evidence>
<dbReference type="InterPro" id="IPR004387">
    <property type="entry name" value="Pept_M50_Zn"/>
</dbReference>
<keyword evidence="5 11" id="KW-0812">Transmembrane</keyword>
<accession>A0A0A7S914</accession>
<dbReference type="OrthoDB" id="9782003at2"/>
<dbReference type="GO" id="GO:0016020">
    <property type="term" value="C:membrane"/>
    <property type="evidence" value="ECO:0007669"/>
    <property type="project" value="UniProtKB-SubCell"/>
</dbReference>
<gene>
    <name evidence="13" type="ORF">FPB0191_02015</name>
</gene>
<keyword evidence="4 13" id="KW-0645">Protease</keyword>
<evidence type="ECO:0000256" key="5">
    <source>
        <dbReference type="ARBA" id="ARBA00022692"/>
    </source>
</evidence>
<evidence type="ECO:0000256" key="4">
    <source>
        <dbReference type="ARBA" id="ARBA00022670"/>
    </source>
</evidence>
<proteinExistence type="inferred from homology"/>
<evidence type="ECO:0000256" key="3">
    <source>
        <dbReference type="ARBA" id="ARBA00007931"/>
    </source>
</evidence>
<evidence type="ECO:0000313" key="14">
    <source>
        <dbReference type="Proteomes" id="UP000030901"/>
    </source>
</evidence>
<keyword evidence="14" id="KW-1185">Reference proteome</keyword>
<dbReference type="Proteomes" id="UP000030901">
    <property type="component" value="Chromosome"/>
</dbReference>
<feature type="transmembrane region" description="Helical" evidence="11">
    <location>
        <begin position="418"/>
        <end position="440"/>
    </location>
</feature>
<dbReference type="HOGENOM" id="CLU_025778_0_2_6"/>
<organism evidence="13 14">
    <name type="scientific">Frischella perrara</name>
    <dbReference type="NCBI Taxonomy" id="1267021"/>
    <lineage>
        <taxon>Bacteria</taxon>
        <taxon>Pseudomonadati</taxon>
        <taxon>Pseudomonadota</taxon>
        <taxon>Gammaproteobacteria</taxon>
        <taxon>Orbales</taxon>
        <taxon>Orbaceae</taxon>
        <taxon>Frischella</taxon>
    </lineage>
</organism>
<evidence type="ECO:0000256" key="10">
    <source>
        <dbReference type="ARBA" id="ARBA00023136"/>
    </source>
</evidence>
<reference evidence="13 14" key="1">
    <citation type="journal article" date="2014" name="Appl. Environ. Microbiol.">
        <title>Gut symbionts from distinct hosts exhibit genotoxic activity via divergent colibactin biosynthetic pathways.</title>
        <authorList>
            <person name="Engel P."/>
            <person name="Vizcaino M.I."/>
            <person name="Crawford J.M."/>
        </authorList>
    </citation>
    <scope>NUCLEOTIDE SEQUENCE [LARGE SCALE GENOMIC DNA]</scope>
    <source>
        <strain evidence="13 14">PEB0191</strain>
    </source>
</reference>
<dbReference type="RefSeq" id="WP_039105771.1">
    <property type="nucleotide sequence ID" value="NZ_CP009056.1"/>
</dbReference>
<comment type="cofactor">
    <cofactor evidence="1 11">
        <name>Zn(2+)</name>
        <dbReference type="ChEBI" id="CHEBI:29105"/>
    </cofactor>
</comment>
<keyword evidence="6 11" id="KW-0378">Hydrolase</keyword>
<dbReference type="CDD" id="cd06163">
    <property type="entry name" value="S2P-M50_PDZ_RseP-like"/>
    <property type="match status" value="2"/>
</dbReference>
<sequence length="443" mass="49524">MIWSTIIFLITITILVTFHEYGHFIIARLCGVRVEQFSIGFGRNLWSYISKKSGTKFSISLIPLGGYVKMLDGRNSAHPLSDTDINFAFNHKSIAKRAAIILAGPIANFLLALIIYWIIFQIGVVRYPVVIDKILPNTPAATINIPPQSELKAINDFKIESWSDVNSALIAALGNDIVNIEYQTQNKDIYQQSINIVDWHFDIEKESAIISFGFHPAKVIFYPTISKIISDSAAELAGLKVGDEIVTYNNIQFDNWDNFSAQIRTAKPINLGIKRDNQLLFIDLEPKQELDHNGQLIGIAGIYPSNNTTVKQYDIVRAFWKGCEQTISMMRIVMRSFYQLMSGALSIKSLSGPVGIAQSAGQSAHNGIISYLYFLAFISISLGIMNLLPLPILDGGHLLFLLIEKLKGSPLTDAQQNVFYRIGFLFLIILLGIALFNDFIRLL</sequence>
<dbReference type="InterPro" id="IPR008915">
    <property type="entry name" value="Peptidase_M50"/>
</dbReference>
<dbReference type="STRING" id="1267021.FPB0191_02015"/>
<dbReference type="GO" id="GO:0046872">
    <property type="term" value="F:metal ion binding"/>
    <property type="evidence" value="ECO:0007669"/>
    <property type="project" value="UniProtKB-KW"/>
</dbReference>
<dbReference type="InterPro" id="IPR001478">
    <property type="entry name" value="PDZ"/>
</dbReference>
<dbReference type="GO" id="GO:0004222">
    <property type="term" value="F:metalloendopeptidase activity"/>
    <property type="evidence" value="ECO:0007669"/>
    <property type="project" value="InterPro"/>
</dbReference>
<dbReference type="EMBL" id="CP009056">
    <property type="protein sequence ID" value="AJA45826.1"/>
    <property type="molecule type" value="Genomic_DNA"/>
</dbReference>
<feature type="transmembrane region" description="Helical" evidence="11">
    <location>
        <begin position="368"/>
        <end position="392"/>
    </location>
</feature>
<evidence type="ECO:0000256" key="6">
    <source>
        <dbReference type="ARBA" id="ARBA00022801"/>
    </source>
</evidence>
<dbReference type="KEGG" id="fpp:FPB0191_02015"/>
<evidence type="ECO:0000313" key="13">
    <source>
        <dbReference type="EMBL" id="AJA45826.1"/>
    </source>
</evidence>
<comment type="subcellular location">
    <subcellularLocation>
        <location evidence="2">Membrane</location>
        <topology evidence="2">Multi-pass membrane protein</topology>
    </subcellularLocation>
</comment>
<keyword evidence="8 11" id="KW-1133">Transmembrane helix</keyword>
<feature type="domain" description="PDZ" evidence="12">
    <location>
        <begin position="210"/>
        <end position="277"/>
    </location>
</feature>
<evidence type="ECO:0000256" key="1">
    <source>
        <dbReference type="ARBA" id="ARBA00001947"/>
    </source>
</evidence>
<comment type="similarity">
    <text evidence="3 11">Belongs to the peptidase M50B family.</text>
</comment>
<dbReference type="PANTHER" id="PTHR42837">
    <property type="entry name" value="REGULATOR OF SIGMA-E PROTEASE RSEP"/>
    <property type="match status" value="1"/>
</dbReference>
<dbReference type="NCBIfam" id="TIGR00054">
    <property type="entry name" value="RIP metalloprotease RseP"/>
    <property type="match status" value="1"/>
</dbReference>
<dbReference type="Pfam" id="PF02163">
    <property type="entry name" value="Peptidase_M50"/>
    <property type="match status" value="1"/>
</dbReference>
<dbReference type="InterPro" id="IPR036034">
    <property type="entry name" value="PDZ_sf"/>
</dbReference>
<dbReference type="SUPFAM" id="SSF50156">
    <property type="entry name" value="PDZ domain-like"/>
    <property type="match status" value="2"/>
</dbReference>
<evidence type="ECO:0000256" key="11">
    <source>
        <dbReference type="RuleBase" id="RU362031"/>
    </source>
</evidence>
<evidence type="ECO:0000256" key="2">
    <source>
        <dbReference type="ARBA" id="ARBA00004141"/>
    </source>
</evidence>
<dbReference type="GO" id="GO:0006508">
    <property type="term" value="P:proteolysis"/>
    <property type="evidence" value="ECO:0007669"/>
    <property type="project" value="UniProtKB-KW"/>
</dbReference>
<keyword evidence="7 11" id="KW-0862">Zinc</keyword>
<evidence type="ECO:0000256" key="7">
    <source>
        <dbReference type="ARBA" id="ARBA00022833"/>
    </source>
</evidence>
<keyword evidence="11" id="KW-0479">Metal-binding</keyword>
<keyword evidence="10 11" id="KW-0472">Membrane</keyword>
<feature type="transmembrane region" description="Helical" evidence="11">
    <location>
        <begin position="6"/>
        <end position="26"/>
    </location>
</feature>
<dbReference type="Gene3D" id="2.30.42.10">
    <property type="match status" value="2"/>
</dbReference>
<evidence type="ECO:0000259" key="12">
    <source>
        <dbReference type="SMART" id="SM00228"/>
    </source>
</evidence>
<evidence type="ECO:0000256" key="8">
    <source>
        <dbReference type="ARBA" id="ARBA00022989"/>
    </source>
</evidence>
<name>A0A0A7S914_FRIPE</name>